<evidence type="ECO:0000256" key="4">
    <source>
        <dbReference type="ARBA" id="ARBA00022840"/>
    </source>
</evidence>
<keyword evidence="1" id="KW-0808">Transferase</keyword>
<gene>
    <name evidence="6" type="ORF">EUX98_g6507</name>
</gene>
<evidence type="ECO:0000256" key="2">
    <source>
        <dbReference type="ARBA" id="ARBA00022741"/>
    </source>
</evidence>
<dbReference type="PROSITE" id="PS50011">
    <property type="entry name" value="PROTEIN_KINASE_DOM"/>
    <property type="match status" value="1"/>
</dbReference>
<dbReference type="GO" id="GO:0005524">
    <property type="term" value="F:ATP binding"/>
    <property type="evidence" value="ECO:0007669"/>
    <property type="project" value="UniProtKB-KW"/>
</dbReference>
<dbReference type="SUPFAM" id="SSF56112">
    <property type="entry name" value="Protein kinase-like (PK-like)"/>
    <property type="match status" value="1"/>
</dbReference>
<dbReference type="Pfam" id="PF07714">
    <property type="entry name" value="PK_Tyr_Ser-Thr"/>
    <property type="match status" value="1"/>
</dbReference>
<keyword evidence="2" id="KW-0547">Nucleotide-binding</keyword>
<dbReference type="InterPro" id="IPR051681">
    <property type="entry name" value="Ser/Thr_Kinases-Pseudokinases"/>
</dbReference>
<evidence type="ECO:0000313" key="7">
    <source>
        <dbReference type="Proteomes" id="UP000308730"/>
    </source>
</evidence>
<sequence>MHRMLWMRYTIVPSQLILRDAQWSSMEGRGGGAFADIYRAKYRGKTVAVKRLRVFQMTDDVAKNDLINSLYHESLLWRHLSHPHILPFLGIADDIFNESLCMIMPWSEHGNVRDVIHNWKENVNSSIQDLFISVHTWLNEIASGLAYLHGEDINIAHGDLRGVNILIDSEYKIRLADFGLAVFAGDSSNHYASVRGGASHWLAPEIIDPEAFGMSSSRPTFAADIYSFACVCIELYTSQAPFSGWNSTTVLLHVLRGGRPARPAFHQTEEMSEQLYALLQRCWDQSWDKRPTAEELSQMLSGMMPLLLGQQGSSLDTENPRPGPDVNLHPRRVRSLNVGDKPIKNTSADVKSEVIDVAELQESPKLVPLPDVTGALKAIGAGVRAFTRDITWIMNGLDEVAKIHPVISVATIAFRIVIDLEMTRRENDTRIQYIYTEMKDMMIVLLQLKDVMELNDLGPDGNTLASKLEPLCRQVAEDVKACANTCDAFLKQYLLPKVLKMEEWYDQLVSYVLIFARKRSELQLAVAIHTARTGDEVASALTSSFISQRIELFSQLLRQHTPSQESLLREAVSFRGGVQAVMNNETDARELLKMQEAIRSDLNRGDLESHVPMTYTDFKEILAQTCNNIVTQNMTVFGVKYDLLLRKLNETPSLPEAERIPSLITGPYDRIKDYVRHYVSSYGGIAWTYLNGSNLQNIRSLWKEMGWRMSVKSSHFIHALHDLFQEQKYDEGLLEPASEGWTLDYLEDRWHRSIVEAIDDDRTGFVTIAKLNRFTDACFPGWSLVRWLSYWAIEEMTSGLQDLEVHSKDLATEFQPYISHEEDRMKVNLTIIKYSIDALDTVYAVTGPGNLENHIMTLLYLLLDRDLQLFKAAQIQILHPRELQDAATNILRVNNVVNNRVKDLTVLFNQRDLDLDYHFEVCAYGLFKYIHDYEPLWVFDKRMEVDDFQPLLVLPNYLDERESTAPEALVDVALLRYPTTQERTAFAYLALDASAEDTHRDESLPFHVIRGLWYGFSYTTTMYPTNWMVAYDLDFLSESSDGRAISSTGTHVEHGDYMLTGILSEAPDGAVILKLQVTYESDARTEYLTGQLQPDGSILCSLSWGEDEFYAVPVQCEVILRRVSSDVMRLRPSPWELSQDSTRARALWRFALQSTLHEVRKKNWSWHYFAERRRRRKRTVDLMMAASSVSLVNRPTDEELAACRQSVNTSDALLYKSLADYFKLVGPNHR</sequence>
<dbReference type="InterPro" id="IPR011009">
    <property type="entry name" value="Kinase-like_dom_sf"/>
</dbReference>
<dbReference type="PANTHER" id="PTHR44329">
    <property type="entry name" value="SERINE/THREONINE-PROTEIN KINASE TNNI3K-RELATED"/>
    <property type="match status" value="1"/>
</dbReference>
<dbReference type="InterPro" id="IPR001245">
    <property type="entry name" value="Ser-Thr/Tyr_kinase_cat_dom"/>
</dbReference>
<dbReference type="InterPro" id="IPR000719">
    <property type="entry name" value="Prot_kinase_dom"/>
</dbReference>
<accession>A0A4S4MNT9</accession>
<dbReference type="Gene3D" id="1.10.510.10">
    <property type="entry name" value="Transferase(Phosphotransferase) domain 1"/>
    <property type="match status" value="1"/>
</dbReference>
<dbReference type="PANTHER" id="PTHR44329:SF288">
    <property type="entry name" value="MITOGEN-ACTIVATED PROTEIN KINASE KINASE KINASE 20"/>
    <property type="match status" value="1"/>
</dbReference>
<evidence type="ECO:0000256" key="1">
    <source>
        <dbReference type="ARBA" id="ARBA00022679"/>
    </source>
</evidence>
<keyword evidence="4" id="KW-0067">ATP-binding</keyword>
<evidence type="ECO:0000259" key="5">
    <source>
        <dbReference type="PROSITE" id="PS50011"/>
    </source>
</evidence>
<dbReference type="GO" id="GO:0004674">
    <property type="term" value="F:protein serine/threonine kinase activity"/>
    <property type="evidence" value="ECO:0007669"/>
    <property type="project" value="TreeGrafter"/>
</dbReference>
<keyword evidence="3" id="KW-0418">Kinase</keyword>
<evidence type="ECO:0000256" key="3">
    <source>
        <dbReference type="ARBA" id="ARBA00022777"/>
    </source>
</evidence>
<dbReference type="OrthoDB" id="2122982at2759"/>
<protein>
    <recommendedName>
        <fullName evidence="5">Protein kinase domain-containing protein</fullName>
    </recommendedName>
</protein>
<comment type="caution">
    <text evidence="6">The sequence shown here is derived from an EMBL/GenBank/DDBJ whole genome shotgun (WGS) entry which is preliminary data.</text>
</comment>
<proteinExistence type="predicted"/>
<dbReference type="Proteomes" id="UP000308730">
    <property type="component" value="Unassembled WGS sequence"/>
</dbReference>
<keyword evidence="7" id="KW-1185">Reference proteome</keyword>
<organism evidence="6 7">
    <name type="scientific">Antrodiella citrinella</name>
    <dbReference type="NCBI Taxonomy" id="2447956"/>
    <lineage>
        <taxon>Eukaryota</taxon>
        <taxon>Fungi</taxon>
        <taxon>Dikarya</taxon>
        <taxon>Basidiomycota</taxon>
        <taxon>Agaricomycotina</taxon>
        <taxon>Agaricomycetes</taxon>
        <taxon>Polyporales</taxon>
        <taxon>Steccherinaceae</taxon>
        <taxon>Antrodiella</taxon>
    </lineage>
</organism>
<dbReference type="EMBL" id="SGPM01000233">
    <property type="protein sequence ID" value="THH27686.1"/>
    <property type="molecule type" value="Genomic_DNA"/>
</dbReference>
<feature type="domain" description="Protein kinase" evidence="5">
    <location>
        <begin position="23"/>
        <end position="307"/>
    </location>
</feature>
<reference evidence="6 7" key="1">
    <citation type="submission" date="2019-02" db="EMBL/GenBank/DDBJ databases">
        <title>Genome sequencing of the rare red list fungi Antrodiella citrinella (Flaviporus citrinellus).</title>
        <authorList>
            <person name="Buettner E."/>
            <person name="Kellner H."/>
        </authorList>
    </citation>
    <scope>NUCLEOTIDE SEQUENCE [LARGE SCALE GENOMIC DNA]</scope>
    <source>
        <strain evidence="6 7">DSM 108506</strain>
    </source>
</reference>
<dbReference type="AlphaFoldDB" id="A0A4S4MNT9"/>
<evidence type="ECO:0000313" key="6">
    <source>
        <dbReference type="EMBL" id="THH27686.1"/>
    </source>
</evidence>
<name>A0A4S4MNT9_9APHY</name>